<proteinExistence type="predicted"/>
<accession>A0A0B7B3E4</accession>
<dbReference type="AlphaFoldDB" id="A0A0B7B3E4"/>
<name>A0A0B7B3E4_9EUPU</name>
<protein>
    <submittedName>
        <fullName evidence="2">Uncharacterized protein</fullName>
    </submittedName>
</protein>
<gene>
    <name evidence="2" type="primary">ORF161825</name>
    <name evidence="1" type="synonym">ORF161818</name>
</gene>
<dbReference type="EMBL" id="HACG01040999">
    <property type="protein sequence ID" value="CEK87864.1"/>
    <property type="molecule type" value="Transcribed_RNA"/>
</dbReference>
<sequence>MFLMFIVKRPVENSGNCRINRIITEQAVELILNDSENELEYDYSDKDIKRESDDH</sequence>
<organism evidence="2">
    <name type="scientific">Arion vulgaris</name>
    <dbReference type="NCBI Taxonomy" id="1028688"/>
    <lineage>
        <taxon>Eukaryota</taxon>
        <taxon>Metazoa</taxon>
        <taxon>Spiralia</taxon>
        <taxon>Lophotrochozoa</taxon>
        <taxon>Mollusca</taxon>
        <taxon>Gastropoda</taxon>
        <taxon>Heterobranchia</taxon>
        <taxon>Euthyneura</taxon>
        <taxon>Panpulmonata</taxon>
        <taxon>Eupulmonata</taxon>
        <taxon>Stylommatophora</taxon>
        <taxon>Helicina</taxon>
        <taxon>Arionoidea</taxon>
        <taxon>Arionidae</taxon>
        <taxon>Arion</taxon>
    </lineage>
</organism>
<dbReference type="EMBL" id="HACG01040998">
    <property type="protein sequence ID" value="CEK87863.1"/>
    <property type="molecule type" value="Transcribed_RNA"/>
</dbReference>
<evidence type="ECO:0000313" key="1">
    <source>
        <dbReference type="EMBL" id="CEK87863.1"/>
    </source>
</evidence>
<evidence type="ECO:0000313" key="2">
    <source>
        <dbReference type="EMBL" id="CEK87864.1"/>
    </source>
</evidence>
<reference evidence="2" key="1">
    <citation type="submission" date="2014-12" db="EMBL/GenBank/DDBJ databases">
        <title>Insight into the proteome of Arion vulgaris.</title>
        <authorList>
            <person name="Aradska J."/>
            <person name="Bulat T."/>
            <person name="Smidak R."/>
            <person name="Sarate P."/>
            <person name="Gangsoo J."/>
            <person name="Sialana F."/>
            <person name="Bilban M."/>
            <person name="Lubec G."/>
        </authorList>
    </citation>
    <scope>NUCLEOTIDE SEQUENCE</scope>
    <source>
        <tissue evidence="2">Skin</tissue>
    </source>
</reference>